<keyword evidence="4" id="KW-1185">Reference proteome</keyword>
<evidence type="ECO:0000256" key="1">
    <source>
        <dbReference type="PROSITE-ProRule" id="PRU00042"/>
    </source>
</evidence>
<dbReference type="PROSITE" id="PS00028">
    <property type="entry name" value="ZINC_FINGER_C2H2_1"/>
    <property type="match status" value="1"/>
</dbReference>
<dbReference type="PANTHER" id="PTHR21354:SF0">
    <property type="entry name" value="ZINC FINGER PROTEIN 511"/>
    <property type="match status" value="1"/>
</dbReference>
<dbReference type="GO" id="GO:0008270">
    <property type="term" value="F:zinc ion binding"/>
    <property type="evidence" value="ECO:0007669"/>
    <property type="project" value="UniProtKB-KW"/>
</dbReference>
<reference evidence="3 4" key="2">
    <citation type="submission" date="2019-01" db="EMBL/GenBank/DDBJ databases">
        <title>The decoding of complex shrimp genome reveals the adaptation for benthos swimmer, frequently molting mechanism and breeding impact on genome.</title>
        <authorList>
            <person name="Sun Y."/>
            <person name="Gao Y."/>
            <person name="Yu Y."/>
        </authorList>
    </citation>
    <scope>NUCLEOTIDE SEQUENCE [LARGE SCALE GENOMIC DNA]</scope>
    <source>
        <tissue evidence="3">Muscle</tissue>
    </source>
</reference>
<dbReference type="InterPro" id="IPR013087">
    <property type="entry name" value="Znf_C2H2_type"/>
</dbReference>
<keyword evidence="1" id="KW-0862">Zinc</keyword>
<reference evidence="3 4" key="1">
    <citation type="submission" date="2018-04" db="EMBL/GenBank/DDBJ databases">
        <authorList>
            <person name="Zhang X."/>
            <person name="Yuan J."/>
            <person name="Li F."/>
            <person name="Xiang J."/>
        </authorList>
    </citation>
    <scope>NUCLEOTIDE SEQUENCE [LARGE SCALE GENOMIC DNA]</scope>
    <source>
        <tissue evidence="3">Muscle</tissue>
    </source>
</reference>
<dbReference type="EMBL" id="QCYY01002563">
    <property type="protein sequence ID" value="ROT69474.1"/>
    <property type="molecule type" value="Genomic_DNA"/>
</dbReference>
<dbReference type="SMART" id="SM00355">
    <property type="entry name" value="ZnF_C2H2"/>
    <property type="match status" value="3"/>
</dbReference>
<keyword evidence="1" id="KW-0863">Zinc-finger</keyword>
<evidence type="ECO:0000313" key="3">
    <source>
        <dbReference type="EMBL" id="ROT69474.1"/>
    </source>
</evidence>
<feature type="domain" description="C2H2-type" evidence="2">
    <location>
        <begin position="55"/>
        <end position="78"/>
    </location>
</feature>
<dbReference type="STRING" id="6689.A0A3R7NXH8"/>
<proteinExistence type="predicted"/>
<evidence type="ECO:0000259" key="2">
    <source>
        <dbReference type="PROSITE" id="PS50157"/>
    </source>
</evidence>
<dbReference type="PANTHER" id="PTHR21354">
    <property type="entry name" value="ZINC FINGER PROTEIN 511"/>
    <property type="match status" value="1"/>
</dbReference>
<sequence>MHVCQPLRKVPCIDLDNEEFLHSKVGVIKCSAPRCNKMFDTVAEHAAHQRACHNYGCSLCKQSFPSHHLLDLHLLEVHDSLFQLMAERRPMYQCLLETCPEKFPNALERKGHCIRLHKFPADFRYDLNWRKLGKEKKNRNGTKPNQNETSASMEYFAKSKAEGSTADIIWCWSSTGLSQGQAWQRGCFSLAPEGKATGCN</sequence>
<name>A0A3R7NXH8_PENVA</name>
<keyword evidence="1" id="KW-0479">Metal-binding</keyword>
<dbReference type="InterPro" id="IPR039258">
    <property type="entry name" value="ZNF511"/>
</dbReference>
<dbReference type="Proteomes" id="UP000283509">
    <property type="component" value="Unassembled WGS sequence"/>
</dbReference>
<accession>A0A3R7NXH8</accession>
<dbReference type="PROSITE" id="PS50157">
    <property type="entry name" value="ZINC_FINGER_C2H2_2"/>
    <property type="match status" value="1"/>
</dbReference>
<organism evidence="3 4">
    <name type="scientific">Penaeus vannamei</name>
    <name type="common">Whiteleg shrimp</name>
    <name type="synonym">Litopenaeus vannamei</name>
    <dbReference type="NCBI Taxonomy" id="6689"/>
    <lineage>
        <taxon>Eukaryota</taxon>
        <taxon>Metazoa</taxon>
        <taxon>Ecdysozoa</taxon>
        <taxon>Arthropoda</taxon>
        <taxon>Crustacea</taxon>
        <taxon>Multicrustacea</taxon>
        <taxon>Malacostraca</taxon>
        <taxon>Eumalacostraca</taxon>
        <taxon>Eucarida</taxon>
        <taxon>Decapoda</taxon>
        <taxon>Dendrobranchiata</taxon>
        <taxon>Penaeoidea</taxon>
        <taxon>Penaeidae</taxon>
        <taxon>Penaeus</taxon>
    </lineage>
</organism>
<evidence type="ECO:0000313" key="4">
    <source>
        <dbReference type="Proteomes" id="UP000283509"/>
    </source>
</evidence>
<protein>
    <recommendedName>
        <fullName evidence="2">C2H2-type domain-containing protein</fullName>
    </recommendedName>
</protein>
<dbReference type="AlphaFoldDB" id="A0A3R7NXH8"/>
<comment type="caution">
    <text evidence="3">The sequence shown here is derived from an EMBL/GenBank/DDBJ whole genome shotgun (WGS) entry which is preliminary data.</text>
</comment>
<dbReference type="OrthoDB" id="18440at2759"/>
<gene>
    <name evidence="3" type="ORF">C7M84_012367</name>
</gene>